<feature type="transmembrane region" description="Helical" evidence="3">
    <location>
        <begin position="42"/>
        <end position="60"/>
    </location>
</feature>
<dbReference type="Proteomes" id="UP001287282">
    <property type="component" value="Unassembled WGS sequence"/>
</dbReference>
<feature type="transmembrane region" description="Helical" evidence="3">
    <location>
        <begin position="12"/>
        <end position="36"/>
    </location>
</feature>
<dbReference type="PANTHER" id="PTHR43294:SF21">
    <property type="entry name" value="CATION TRANSPORTING ATPASE"/>
    <property type="match status" value="1"/>
</dbReference>
<protein>
    <submittedName>
        <fullName evidence="5">Cation transporting ATPase C-terminal domain-containing protein</fullName>
    </submittedName>
</protein>
<keyword evidence="2" id="KW-1003">Cell membrane</keyword>
<evidence type="ECO:0000313" key="5">
    <source>
        <dbReference type="EMBL" id="MDV2686875.1"/>
    </source>
</evidence>
<comment type="subcellular location">
    <subcellularLocation>
        <location evidence="1">Cell membrane</location>
        <topology evidence="1">Multi-pass membrane protein</topology>
    </subcellularLocation>
</comment>
<keyword evidence="3" id="KW-0812">Transmembrane</keyword>
<evidence type="ECO:0000313" key="6">
    <source>
        <dbReference type="Proteomes" id="UP001287282"/>
    </source>
</evidence>
<dbReference type="InterPro" id="IPR023298">
    <property type="entry name" value="ATPase_P-typ_TM_dom_sf"/>
</dbReference>
<dbReference type="InterPro" id="IPR006068">
    <property type="entry name" value="ATPase_P-typ_cation-transptr_C"/>
</dbReference>
<dbReference type="InterPro" id="IPR050510">
    <property type="entry name" value="Cation_transp_ATPase_P-type"/>
</dbReference>
<dbReference type="SUPFAM" id="SSF81665">
    <property type="entry name" value="Calcium ATPase, transmembrane domain M"/>
    <property type="match status" value="1"/>
</dbReference>
<reference evidence="5 6" key="1">
    <citation type="submission" date="2023-10" db="EMBL/GenBank/DDBJ databases">
        <title>Screening of Alkalihalobacillus lindianensis BZ-TG-R113 and Its Alleviation of Salt Stress on Rapeseed Growth.</title>
        <authorList>
            <person name="Zhao B."/>
            <person name="Guo T."/>
        </authorList>
    </citation>
    <scope>NUCLEOTIDE SEQUENCE [LARGE SCALE GENOMIC DNA]</scope>
    <source>
        <strain evidence="5 6">BZ-TG-R113</strain>
    </source>
</reference>
<dbReference type="EMBL" id="JAWJBA010000047">
    <property type="protein sequence ID" value="MDV2686875.1"/>
    <property type="molecule type" value="Genomic_DNA"/>
</dbReference>
<feature type="domain" description="Cation-transporting P-type ATPase C-terminal" evidence="4">
    <location>
        <begin position="35"/>
        <end position="144"/>
    </location>
</feature>
<dbReference type="Pfam" id="PF00689">
    <property type="entry name" value="Cation_ATPase_C"/>
    <property type="match status" value="1"/>
</dbReference>
<sequence>GRNIYENIRKFVRYLLASNVGEILVMLFAMILGLPLPLVPIQILWVNLVTDGLPAMALGLDQPEENVMKRGPRSQNEGVFSRGLGWKVISRGFLIGLVTLLAFMIVYHNDPAQLEYAQTVAFATLVLAQLIHVFDCRSEISVLSRNP</sequence>
<keyword evidence="6" id="KW-1185">Reference proteome</keyword>
<evidence type="ECO:0000256" key="1">
    <source>
        <dbReference type="ARBA" id="ARBA00004651"/>
    </source>
</evidence>
<dbReference type="PANTHER" id="PTHR43294">
    <property type="entry name" value="SODIUM/POTASSIUM-TRANSPORTING ATPASE SUBUNIT ALPHA"/>
    <property type="match status" value="1"/>
</dbReference>
<name>A0ABU3XG54_9BACI</name>
<evidence type="ECO:0000256" key="2">
    <source>
        <dbReference type="ARBA" id="ARBA00022475"/>
    </source>
</evidence>
<feature type="non-terminal residue" evidence="5">
    <location>
        <position position="147"/>
    </location>
</feature>
<keyword evidence="3" id="KW-1133">Transmembrane helix</keyword>
<organism evidence="5 6">
    <name type="scientific">Alkalihalophilus lindianensis</name>
    <dbReference type="NCBI Taxonomy" id="1630542"/>
    <lineage>
        <taxon>Bacteria</taxon>
        <taxon>Bacillati</taxon>
        <taxon>Bacillota</taxon>
        <taxon>Bacilli</taxon>
        <taxon>Bacillales</taxon>
        <taxon>Bacillaceae</taxon>
        <taxon>Alkalihalophilus</taxon>
    </lineage>
</organism>
<comment type="caution">
    <text evidence="5">The sequence shown here is derived from an EMBL/GenBank/DDBJ whole genome shotgun (WGS) entry which is preliminary data.</text>
</comment>
<keyword evidence="3" id="KW-0472">Membrane</keyword>
<proteinExistence type="predicted"/>
<feature type="transmembrane region" description="Helical" evidence="3">
    <location>
        <begin position="88"/>
        <end position="108"/>
    </location>
</feature>
<dbReference type="RefSeq" id="WP_317123971.1">
    <property type="nucleotide sequence ID" value="NZ_JAWJBA010000047.1"/>
</dbReference>
<feature type="non-terminal residue" evidence="5">
    <location>
        <position position="1"/>
    </location>
</feature>
<gene>
    <name evidence="5" type="ORF">RYX56_21215</name>
</gene>
<dbReference type="Gene3D" id="1.20.1110.10">
    <property type="entry name" value="Calcium-transporting ATPase, transmembrane domain"/>
    <property type="match status" value="1"/>
</dbReference>
<evidence type="ECO:0000256" key="3">
    <source>
        <dbReference type="SAM" id="Phobius"/>
    </source>
</evidence>
<accession>A0ABU3XG54</accession>
<evidence type="ECO:0000259" key="4">
    <source>
        <dbReference type="Pfam" id="PF00689"/>
    </source>
</evidence>
<feature type="transmembrane region" description="Helical" evidence="3">
    <location>
        <begin position="114"/>
        <end position="134"/>
    </location>
</feature>